<feature type="transmembrane region" description="Helical" evidence="1">
    <location>
        <begin position="37"/>
        <end position="57"/>
    </location>
</feature>
<protein>
    <submittedName>
        <fullName evidence="2">Uncharacterized protein</fullName>
    </submittedName>
</protein>
<keyword evidence="1" id="KW-1133">Transmembrane helix</keyword>
<name>A0A368EWN0_ANCCA</name>
<dbReference type="EMBL" id="JOJR01022788">
    <property type="protein sequence ID" value="RCN24162.1"/>
    <property type="molecule type" value="Genomic_DNA"/>
</dbReference>
<feature type="transmembrane region" description="Helical" evidence="1">
    <location>
        <begin position="69"/>
        <end position="89"/>
    </location>
</feature>
<evidence type="ECO:0000313" key="2">
    <source>
        <dbReference type="EMBL" id="RCN24162.1"/>
    </source>
</evidence>
<comment type="caution">
    <text evidence="2">The sequence shown here is derived from an EMBL/GenBank/DDBJ whole genome shotgun (WGS) entry which is preliminary data.</text>
</comment>
<keyword evidence="3" id="KW-1185">Reference proteome</keyword>
<organism evidence="2 3">
    <name type="scientific">Ancylostoma caninum</name>
    <name type="common">Dog hookworm</name>
    <dbReference type="NCBI Taxonomy" id="29170"/>
    <lineage>
        <taxon>Eukaryota</taxon>
        <taxon>Metazoa</taxon>
        <taxon>Ecdysozoa</taxon>
        <taxon>Nematoda</taxon>
        <taxon>Chromadorea</taxon>
        <taxon>Rhabditida</taxon>
        <taxon>Rhabditina</taxon>
        <taxon>Rhabditomorpha</taxon>
        <taxon>Strongyloidea</taxon>
        <taxon>Ancylostomatidae</taxon>
        <taxon>Ancylostomatinae</taxon>
        <taxon>Ancylostoma</taxon>
    </lineage>
</organism>
<proteinExistence type="predicted"/>
<gene>
    <name evidence="2" type="ORF">ANCCAN_30148</name>
</gene>
<dbReference type="AlphaFoldDB" id="A0A368EWN0"/>
<dbReference type="Proteomes" id="UP000252519">
    <property type="component" value="Unassembled WGS sequence"/>
</dbReference>
<sequence length="133" mass="15322">MQSQKYFCTSFLVTDKSVDFRYEVLCVVETAHKGKKLPYSVIIFLILIISSSLHIVGESIWPLIMYNNINALVLSSPLMLFFGMLGEVVSLRNVYHNLLDVDVNVWDIQFLNGIRINKQTIEHSCCYMQEPKT</sequence>
<keyword evidence="1" id="KW-0812">Transmembrane</keyword>
<dbReference type="OrthoDB" id="5547497at2759"/>
<accession>A0A368EWN0</accession>
<keyword evidence="1" id="KW-0472">Membrane</keyword>
<evidence type="ECO:0000313" key="3">
    <source>
        <dbReference type="Proteomes" id="UP000252519"/>
    </source>
</evidence>
<reference evidence="2 3" key="1">
    <citation type="submission" date="2014-10" db="EMBL/GenBank/DDBJ databases">
        <title>Draft genome of the hookworm Ancylostoma caninum.</title>
        <authorList>
            <person name="Mitreva M."/>
        </authorList>
    </citation>
    <scope>NUCLEOTIDE SEQUENCE [LARGE SCALE GENOMIC DNA]</scope>
    <source>
        <strain evidence="2 3">Baltimore</strain>
    </source>
</reference>
<evidence type="ECO:0000256" key="1">
    <source>
        <dbReference type="SAM" id="Phobius"/>
    </source>
</evidence>